<dbReference type="Proteomes" id="UP000644660">
    <property type="component" value="Unassembled WGS sequence"/>
</dbReference>
<protein>
    <submittedName>
        <fullName evidence="6">Similar to Saccharomyces cerevisiae YDL154W MSH5 Protein of the MutS family, forms a dimer with Msh4p that facilitates crossovers between homologs during meiosis</fullName>
    </submittedName>
</protein>
<dbReference type="InterPro" id="IPR000432">
    <property type="entry name" value="DNA_mismatch_repair_MutS_C"/>
</dbReference>
<dbReference type="RefSeq" id="XP_041404238.1">
    <property type="nucleotide sequence ID" value="XM_041548304.1"/>
</dbReference>
<dbReference type="AlphaFoldDB" id="A0A8H2ZFC1"/>
<keyword evidence="3" id="KW-0067">ATP-binding</keyword>
<dbReference type="InterPro" id="IPR036187">
    <property type="entry name" value="DNA_mismatch_repair_MutS_sf"/>
</dbReference>
<proteinExistence type="inferred from homology"/>
<dbReference type="SMART" id="SM00534">
    <property type="entry name" value="MUTSac"/>
    <property type="match status" value="1"/>
</dbReference>
<evidence type="ECO:0000313" key="6">
    <source>
        <dbReference type="EMBL" id="CAB4252199.1"/>
    </source>
</evidence>
<dbReference type="SMART" id="SM00533">
    <property type="entry name" value="MUTSd"/>
    <property type="match status" value="1"/>
</dbReference>
<organism evidence="6 7">
    <name type="scientific">Maudiozyma barnettii</name>
    <dbReference type="NCBI Taxonomy" id="61262"/>
    <lineage>
        <taxon>Eukaryota</taxon>
        <taxon>Fungi</taxon>
        <taxon>Dikarya</taxon>
        <taxon>Ascomycota</taxon>
        <taxon>Saccharomycotina</taxon>
        <taxon>Saccharomycetes</taxon>
        <taxon>Saccharomycetales</taxon>
        <taxon>Saccharomycetaceae</taxon>
        <taxon>Maudiozyma</taxon>
    </lineage>
</organism>
<dbReference type="PANTHER" id="PTHR11361:SF20">
    <property type="entry name" value="MUTS PROTEIN HOMOLOG 5"/>
    <property type="match status" value="1"/>
</dbReference>
<reference evidence="6 7" key="1">
    <citation type="submission" date="2020-05" db="EMBL/GenBank/DDBJ databases">
        <authorList>
            <person name="Casaregola S."/>
            <person name="Devillers H."/>
            <person name="Grondin C."/>
        </authorList>
    </citation>
    <scope>NUCLEOTIDE SEQUENCE [LARGE SCALE GENOMIC DNA]</scope>
    <source>
        <strain evidence="6 7">CLIB 1767</strain>
    </source>
</reference>
<dbReference type="InterPro" id="IPR045076">
    <property type="entry name" value="MutS"/>
</dbReference>
<dbReference type="Gene3D" id="3.40.50.300">
    <property type="entry name" value="P-loop containing nucleotide triphosphate hydrolases"/>
    <property type="match status" value="1"/>
</dbReference>
<dbReference type="InterPro" id="IPR007696">
    <property type="entry name" value="DNA_mismatch_repair_MutS_core"/>
</dbReference>
<sequence length="869" mass="99031">MDTQPSDTSFEEGILFTLDVRGKKLGCSLLDCTDKILKVLDHDYQLSVAGNYIEQATGGISNYRFVDEINNLVESFFIQHRPTTCIISSRVNPDNLEFIERECQKFNCKLELQPNENFNIKQSLNFGGLNLNADGGSLLKLLQNSDETLIVTISTVNAILNYLLNNSNDEDNINSSRTWINTSNMMQNNMIQYVEVLSLCDRMLLDSDTIAALNIMPSTKYGQDKMIENGSFSIFQLFNRTNSSLATTILKNWLLFPLTKISDIKARSDIVKLFLQPTNSILYEDLKLKLRKSHNMYSVFNALQDGNASYRTWAYLYDFLTKGIEIFYLLSTFSLENIDSSNAISQILLTTNIKEIRTMKLKIESIINIEEMLETKNIVLIQGLDVNLDKYHQEFHDIELILEETAFKEEQNVKNYLSEICHKKSDMSGRLLNIIYIPQMGYLASISKTFPFQDVLPTKFKWNFSFETSTTLYFTTPFTTELDESYGDIYSFILDLKVEIIHELQDFVLGYKKEVLYFHRKLAELDILSSFATIAQLFSYTEPLLTEDNCCINITQGRHPLYESIVQTYIPNSLELIGGKFKNIRWQNDGNQRIILLTGANGSGKTVFLTQIGIIVYLAQIGSFVPANHANIGITDRIFTRINSKESLVVNRSSFESDTMQMSSCMSFCTERSLLLVDEFGKGTDSIDGPALFGSIIKYFSESNTCPRVVACTHFSELFQKDVLSTDIPGIQFLQTEVFISNEMQDTIDKDYAFSPQSNSNIFLYSIVSGLSTDSLGILCAKVCGMKETIIKRASELSKIMKNGENITQQCSKLLDEEVKAFDKDQTIIKEFLAWDLDLEFTTSEYYLQKKLSAILKGHKIQRDTFQIQ</sequence>
<evidence type="ECO:0000256" key="3">
    <source>
        <dbReference type="ARBA" id="ARBA00022840"/>
    </source>
</evidence>
<dbReference type="GO" id="GO:0005634">
    <property type="term" value="C:nucleus"/>
    <property type="evidence" value="ECO:0007669"/>
    <property type="project" value="TreeGrafter"/>
</dbReference>
<keyword evidence="7" id="KW-1185">Reference proteome</keyword>
<dbReference type="PROSITE" id="PS00486">
    <property type="entry name" value="DNA_MISMATCH_REPAIR_2"/>
    <property type="match status" value="1"/>
</dbReference>
<feature type="domain" description="DNA mismatch repair proteins mutS family" evidence="5">
    <location>
        <begin position="673"/>
        <end position="689"/>
    </location>
</feature>
<comment type="similarity">
    <text evidence="1">Belongs to the DNA mismatch repair MutS family.</text>
</comment>
<dbReference type="GO" id="GO:0005524">
    <property type="term" value="F:ATP binding"/>
    <property type="evidence" value="ECO:0007669"/>
    <property type="project" value="UniProtKB-KW"/>
</dbReference>
<dbReference type="GeneID" id="64855323"/>
<dbReference type="GO" id="GO:0006298">
    <property type="term" value="P:mismatch repair"/>
    <property type="evidence" value="ECO:0007669"/>
    <property type="project" value="InterPro"/>
</dbReference>
<dbReference type="Pfam" id="PF05192">
    <property type="entry name" value="MutS_III"/>
    <property type="match status" value="1"/>
</dbReference>
<evidence type="ECO:0000256" key="2">
    <source>
        <dbReference type="ARBA" id="ARBA00022741"/>
    </source>
</evidence>
<dbReference type="InterPro" id="IPR027417">
    <property type="entry name" value="P-loop_NTPase"/>
</dbReference>
<evidence type="ECO:0000256" key="1">
    <source>
        <dbReference type="ARBA" id="ARBA00006271"/>
    </source>
</evidence>
<dbReference type="GO" id="GO:0030983">
    <property type="term" value="F:mismatched DNA binding"/>
    <property type="evidence" value="ECO:0007669"/>
    <property type="project" value="InterPro"/>
</dbReference>
<dbReference type="GO" id="GO:0051026">
    <property type="term" value="P:chiasma assembly"/>
    <property type="evidence" value="ECO:0007669"/>
    <property type="project" value="TreeGrafter"/>
</dbReference>
<dbReference type="EMBL" id="CAEFZW010000001">
    <property type="protein sequence ID" value="CAB4252199.1"/>
    <property type="molecule type" value="Genomic_DNA"/>
</dbReference>
<dbReference type="PANTHER" id="PTHR11361">
    <property type="entry name" value="DNA MISMATCH REPAIR PROTEIN MUTS FAMILY MEMBER"/>
    <property type="match status" value="1"/>
</dbReference>
<comment type="caution">
    <text evidence="6">The sequence shown here is derived from an EMBL/GenBank/DDBJ whole genome shotgun (WGS) entry which is preliminary data.</text>
</comment>
<evidence type="ECO:0000259" key="5">
    <source>
        <dbReference type="PROSITE" id="PS00486"/>
    </source>
</evidence>
<dbReference type="Gene3D" id="1.10.1420.10">
    <property type="match status" value="1"/>
</dbReference>
<accession>A0A8H2ZFC1</accession>
<dbReference type="SUPFAM" id="SSF52540">
    <property type="entry name" value="P-loop containing nucleoside triphosphate hydrolases"/>
    <property type="match status" value="1"/>
</dbReference>
<dbReference type="InterPro" id="IPR011184">
    <property type="entry name" value="DNA_mismatch_repair_Msh2"/>
</dbReference>
<gene>
    <name evidence="6" type="ORF">KABA2_01S08250</name>
</gene>
<dbReference type="OrthoDB" id="29596at2759"/>
<dbReference type="Pfam" id="PF00488">
    <property type="entry name" value="MutS_V"/>
    <property type="match status" value="1"/>
</dbReference>
<evidence type="ECO:0000313" key="7">
    <source>
        <dbReference type="Proteomes" id="UP000644660"/>
    </source>
</evidence>
<keyword evidence="4" id="KW-0238">DNA-binding</keyword>
<name>A0A8H2ZFC1_9SACH</name>
<dbReference type="PIRSF" id="PIRSF005813">
    <property type="entry name" value="MSH2"/>
    <property type="match status" value="1"/>
</dbReference>
<dbReference type="SUPFAM" id="SSF48334">
    <property type="entry name" value="DNA repair protein MutS, domain III"/>
    <property type="match status" value="1"/>
</dbReference>
<evidence type="ECO:0000256" key="4">
    <source>
        <dbReference type="ARBA" id="ARBA00023125"/>
    </source>
</evidence>
<keyword evidence="2" id="KW-0547">Nucleotide-binding</keyword>
<dbReference type="GO" id="GO:0140664">
    <property type="term" value="F:ATP-dependent DNA damage sensor activity"/>
    <property type="evidence" value="ECO:0007669"/>
    <property type="project" value="InterPro"/>
</dbReference>